<feature type="region of interest" description="Disordered" evidence="1">
    <location>
        <begin position="1"/>
        <end position="30"/>
    </location>
</feature>
<proteinExistence type="predicted"/>
<accession>A0A678TPZ7</accession>
<organism evidence="2">
    <name type="scientific">Saccharum spontaneum</name>
    <name type="common">Wild sugarcane</name>
    <dbReference type="NCBI Taxonomy" id="62335"/>
    <lineage>
        <taxon>Eukaryota</taxon>
        <taxon>Viridiplantae</taxon>
        <taxon>Streptophyta</taxon>
        <taxon>Embryophyta</taxon>
        <taxon>Tracheophyta</taxon>
        <taxon>Spermatophyta</taxon>
        <taxon>Magnoliopsida</taxon>
        <taxon>Liliopsida</taxon>
        <taxon>Poales</taxon>
        <taxon>Poaceae</taxon>
        <taxon>PACMAD clade</taxon>
        <taxon>Panicoideae</taxon>
        <taxon>Andropogonodae</taxon>
        <taxon>Andropogoneae</taxon>
        <taxon>Saccharinae</taxon>
        <taxon>Saccharum</taxon>
        <taxon>Saccharum officinarum species complex</taxon>
    </lineage>
</organism>
<feature type="compositionally biased region" description="Basic and acidic residues" evidence="1">
    <location>
        <begin position="1"/>
        <end position="13"/>
    </location>
</feature>
<dbReference type="EMBL" id="MH182538">
    <property type="protein sequence ID" value="AWA44887.1"/>
    <property type="molecule type" value="Genomic_DNA"/>
</dbReference>
<evidence type="ECO:0000256" key="1">
    <source>
        <dbReference type="SAM" id="MobiDB-lite"/>
    </source>
</evidence>
<name>A0A678TPZ7_SACSP</name>
<evidence type="ECO:0000313" key="2">
    <source>
        <dbReference type="EMBL" id="AWA44887.1"/>
    </source>
</evidence>
<reference evidence="2" key="1">
    <citation type="submission" date="2018-04" db="EMBL/GenBank/DDBJ databases">
        <title>Comparative Analysis of Homologous Sequences of Saccharum officinarum and Saccharum spontaneum Reveals Independent Polyploidization Events.</title>
        <authorList>
            <person name="Sharma A."/>
            <person name="Song J."/>
            <person name="Lin Q."/>
            <person name="Singh R."/>
            <person name="Ramos N."/>
            <person name="Wang K."/>
            <person name="Zhang J."/>
            <person name="Ming R."/>
            <person name="Yu Q."/>
        </authorList>
    </citation>
    <scope>NUCLEOTIDE SEQUENCE</scope>
</reference>
<dbReference type="AlphaFoldDB" id="A0A678TPZ7"/>
<sequence length="298" mass="34667">MFARQEESDHDVQIDTLEEDMASNPEVPDPYEKVYSNMPRKAHKLKPVPDCSHCGAKRFAKEPPGFCCHSGKFELNVPVILDQLMRLWTTSDVDARHFHNNISFLYCHLDSATANIRNNGIYTFHAHGMIYHNIRSFGREYGKEPRHLELYFYDDDPSLEHQYQRDWWPSFVTAHTYNIRGVCGRLNNSRTMVSHLTLISNWIKGHTMCQWLQRWLLFGLRVVNSLVSFRIVLSCKGKIGLGMSSDHTMDAMMLFHNCSSSLAVSLDGMWISQRKVLLWRMSTWLVPCTRLIVVQKKK</sequence>
<gene>
    <name evidence="2" type="ORF">SS33E24_000003</name>
</gene>
<protein>
    <submittedName>
        <fullName evidence="2">UPI0001A87829 related cluster</fullName>
    </submittedName>
</protein>